<dbReference type="PROSITE" id="PS50005">
    <property type="entry name" value="TPR"/>
    <property type="match status" value="2"/>
</dbReference>
<dbReference type="EMBL" id="AHAT01015935">
    <property type="status" value="NOT_ANNOTATED_CDS"/>
    <property type="molecule type" value="Genomic_DNA"/>
</dbReference>
<dbReference type="PANTHER" id="PTHR15081">
    <property type="entry name" value="NUCLEAR AUTOANTIGENIC SPERM PROTEIN NASP -RELATED"/>
    <property type="match status" value="1"/>
</dbReference>
<dbReference type="KEGG" id="loc:102689616"/>
<dbReference type="CTD" id="4678"/>
<evidence type="ECO:0000256" key="6">
    <source>
        <dbReference type="PROSITE-ProRule" id="PRU00339"/>
    </source>
</evidence>
<dbReference type="Bgee" id="ENSLOCG00000005955">
    <property type="expression patterns" value="Expressed in ovary and 13 other cell types or tissues"/>
</dbReference>
<evidence type="ECO:0000256" key="3">
    <source>
        <dbReference type="ARBA" id="ARBA00022737"/>
    </source>
</evidence>
<feature type="repeat" description="TPR" evidence="6">
    <location>
        <begin position="355"/>
        <end position="388"/>
    </location>
</feature>
<feature type="compositionally biased region" description="Low complexity" evidence="7">
    <location>
        <begin position="17"/>
        <end position="31"/>
    </location>
</feature>
<evidence type="ECO:0000256" key="5">
    <source>
        <dbReference type="ARBA" id="ARBA00023242"/>
    </source>
</evidence>
<evidence type="ECO:0000259" key="8">
    <source>
        <dbReference type="Pfam" id="PF10516"/>
    </source>
</evidence>
<evidence type="ECO:0000256" key="2">
    <source>
        <dbReference type="ARBA" id="ARBA00008402"/>
    </source>
</evidence>
<evidence type="ECO:0000313" key="9">
    <source>
        <dbReference type="Ensembl" id="ENSLOCP00000007210.1"/>
    </source>
</evidence>
<reference evidence="9" key="2">
    <citation type="submission" date="2025-08" db="UniProtKB">
        <authorList>
            <consortium name="Ensembl"/>
        </authorList>
    </citation>
    <scope>IDENTIFICATION</scope>
</reference>
<feature type="repeat" description="TPR" evidence="6">
    <location>
        <begin position="313"/>
        <end position="346"/>
    </location>
</feature>
<feature type="region of interest" description="Disordered" evidence="7">
    <location>
        <begin position="104"/>
        <end position="283"/>
    </location>
</feature>
<keyword evidence="3" id="KW-0677">Repeat</keyword>
<dbReference type="InterPro" id="IPR019734">
    <property type="entry name" value="TPR_rpt"/>
</dbReference>
<dbReference type="RefSeq" id="XP_015211162.1">
    <property type="nucleotide sequence ID" value="XM_015355676.2"/>
</dbReference>
<feature type="compositionally biased region" description="Polar residues" evidence="7">
    <location>
        <begin position="513"/>
        <end position="526"/>
    </location>
</feature>
<evidence type="ECO:0000313" key="10">
    <source>
        <dbReference type="Proteomes" id="UP000018468"/>
    </source>
</evidence>
<feature type="domain" description="Tetratricopeptide SHNi-TPR" evidence="8">
    <location>
        <begin position="317"/>
        <end position="349"/>
    </location>
</feature>
<dbReference type="SUPFAM" id="SSF48452">
    <property type="entry name" value="TPR-like"/>
    <property type="match status" value="1"/>
</dbReference>
<evidence type="ECO:0000256" key="1">
    <source>
        <dbReference type="ARBA" id="ARBA00004123"/>
    </source>
</evidence>
<dbReference type="SMART" id="SM00028">
    <property type="entry name" value="TPR"/>
    <property type="match status" value="3"/>
</dbReference>
<dbReference type="Pfam" id="PF10516">
    <property type="entry name" value="SHNi-TPR"/>
    <property type="match status" value="1"/>
</dbReference>
<feature type="compositionally biased region" description="Basic and acidic residues" evidence="7">
    <location>
        <begin position="208"/>
        <end position="242"/>
    </location>
</feature>
<feature type="compositionally biased region" description="Basic and acidic residues" evidence="7">
    <location>
        <begin position="117"/>
        <end position="169"/>
    </location>
</feature>
<dbReference type="GeneTree" id="ENSGT00390000016650"/>
<evidence type="ECO:0000256" key="7">
    <source>
        <dbReference type="SAM" id="MobiDB-lite"/>
    </source>
</evidence>
<keyword evidence="5" id="KW-0539">Nucleus</keyword>
<proteinExistence type="inferred from homology"/>
<comment type="subcellular location">
    <subcellularLocation>
        <location evidence="1">Nucleus</location>
    </subcellularLocation>
</comment>
<evidence type="ECO:0000256" key="4">
    <source>
        <dbReference type="ARBA" id="ARBA00022803"/>
    </source>
</evidence>
<feature type="region of interest" description="Disordered" evidence="7">
    <location>
        <begin position="1"/>
        <end position="33"/>
    </location>
</feature>
<feature type="compositionally biased region" description="Acidic residues" evidence="7">
    <location>
        <begin position="243"/>
        <end position="283"/>
    </location>
</feature>
<dbReference type="Ensembl" id="ENSLOCT00000007218.1">
    <property type="protein sequence ID" value="ENSLOCP00000007210.1"/>
    <property type="gene ID" value="ENSLOCG00000005955.1"/>
</dbReference>
<dbReference type="Pfam" id="PF13181">
    <property type="entry name" value="TPR_8"/>
    <property type="match status" value="1"/>
</dbReference>
<feature type="compositionally biased region" description="Basic and acidic residues" evidence="7">
    <location>
        <begin position="183"/>
        <end position="197"/>
    </location>
</feature>
<protein>
    <submittedName>
        <fullName evidence="9">Nuclear autoantigenic sperm protein (histone-binding)</fullName>
    </submittedName>
</protein>
<feature type="compositionally biased region" description="Basic and acidic residues" evidence="7">
    <location>
        <begin position="494"/>
        <end position="511"/>
    </location>
</feature>
<comment type="similarity">
    <text evidence="2">Belongs to the NASP family.</text>
</comment>
<dbReference type="OrthoDB" id="5587616at2759"/>
<reference evidence="10" key="1">
    <citation type="submission" date="2011-12" db="EMBL/GenBank/DDBJ databases">
        <title>The Draft Genome of Lepisosteus oculatus.</title>
        <authorList>
            <consortium name="The Broad Institute Genome Assembly &amp; Analysis Group"/>
            <consortium name="Computational R&amp;D Group"/>
            <consortium name="and Sequencing Platform"/>
            <person name="Di Palma F."/>
            <person name="Alfoldi J."/>
            <person name="Johnson J."/>
            <person name="Berlin A."/>
            <person name="Gnerre S."/>
            <person name="Jaffe D."/>
            <person name="MacCallum I."/>
            <person name="Young S."/>
            <person name="Walker B.J."/>
            <person name="Lander E.S."/>
            <person name="Lindblad-Toh K."/>
        </authorList>
    </citation>
    <scope>NUCLEOTIDE SEQUENCE [LARGE SCALE GENOMIC DNA]</scope>
</reference>
<name>W5MFQ1_LEPOC</name>
<sequence length="548" mass="59270">MPEETPVPSTTERMEEGPSASSSAPDSPGGDVMEEAKKLIGTGNRHLVMGDVVSAVNAFQEACAMLGKKYGDTADECAEAFFLCGKSLIELARMENTVLGNALEGVPEEEVEEGEKADDSKVESVDNVDEKTRDELREQVYDAMAEKEDAKTENEESKNKPADGEKTEGEAATVSKEGQTESPAKEAEEVKTKSPEKGEEETTATPKKPGEEEPEKKAEEKTSEAQDGKAVEESAGGKKEEPSEVEEAEEEMEEGEGGEEEEDDDDNDGEGTAEDKDSEEEEVGNLQLAWEMLEVAKVIYKRKDNKDDQLMAAQAHLKLGEVSVESGNYVQALEDFQECLSIQLKHLLPHSRLLAETHYQLGLAYGYTNQYDLSIQHFTSSVQVIESRLAMLQEAIDKAEGAGSPTDQQKEMEELKQLLPDIREKIEDAKESQKTASVASEAIQQTLSGSSSSSGFVGENGGPSASIIPVKPADGASSSKSVTDISHLVRKKRKPEEESPLKNSDAKKPKQETAVNGSGDCASNDNGVEEKMEQDEPVKPAAPVETSA</sequence>
<dbReference type="InterPro" id="IPR011990">
    <property type="entry name" value="TPR-like_helical_dom_sf"/>
</dbReference>
<keyword evidence="10" id="KW-1185">Reference proteome</keyword>
<feature type="compositionally biased region" description="Acidic residues" evidence="7">
    <location>
        <begin position="106"/>
        <end position="116"/>
    </location>
</feature>
<reference evidence="9" key="3">
    <citation type="submission" date="2025-09" db="UniProtKB">
        <authorList>
            <consortium name="Ensembl"/>
        </authorList>
    </citation>
    <scope>IDENTIFICATION</scope>
</reference>
<dbReference type="AlphaFoldDB" id="W5MFQ1"/>
<dbReference type="Proteomes" id="UP000018468">
    <property type="component" value="Linkage group LG10"/>
</dbReference>
<dbReference type="InterPro" id="IPR019544">
    <property type="entry name" value="Tetratricopeptide_SHNi-TPR_dom"/>
</dbReference>
<dbReference type="Gene3D" id="1.25.40.10">
    <property type="entry name" value="Tetratricopeptide repeat domain"/>
    <property type="match status" value="1"/>
</dbReference>
<dbReference type="GeneID" id="102689616"/>
<feature type="region of interest" description="Disordered" evidence="7">
    <location>
        <begin position="428"/>
        <end position="548"/>
    </location>
</feature>
<organism evidence="9 10">
    <name type="scientific">Lepisosteus oculatus</name>
    <name type="common">Spotted gar</name>
    <dbReference type="NCBI Taxonomy" id="7918"/>
    <lineage>
        <taxon>Eukaryota</taxon>
        <taxon>Metazoa</taxon>
        <taxon>Chordata</taxon>
        <taxon>Craniata</taxon>
        <taxon>Vertebrata</taxon>
        <taxon>Euteleostomi</taxon>
        <taxon>Actinopterygii</taxon>
        <taxon>Neopterygii</taxon>
        <taxon>Holostei</taxon>
        <taxon>Semionotiformes</taxon>
        <taxon>Lepisosteidae</taxon>
        <taxon>Lepisosteus</taxon>
    </lineage>
</organism>
<dbReference type="GO" id="GO:0005634">
    <property type="term" value="C:nucleus"/>
    <property type="evidence" value="ECO:0007669"/>
    <property type="project" value="UniProtKB-SubCell"/>
</dbReference>
<dbReference type="PANTHER" id="PTHR15081:SF1">
    <property type="entry name" value="NUCLEAR AUTOANTIGENIC SPERM PROTEIN"/>
    <property type="match status" value="1"/>
</dbReference>
<dbReference type="InterPro" id="IPR051730">
    <property type="entry name" value="NASP-like"/>
</dbReference>
<accession>W5MFQ1</accession>
<feature type="compositionally biased region" description="Polar residues" evidence="7">
    <location>
        <begin position="434"/>
        <end position="447"/>
    </location>
</feature>
<keyword evidence="4 6" id="KW-0802">TPR repeat</keyword>
<feature type="compositionally biased region" description="Basic and acidic residues" evidence="7">
    <location>
        <begin position="528"/>
        <end position="538"/>
    </location>
</feature>
<dbReference type="HOGENOM" id="CLU_010162_3_0_1"/>